<dbReference type="SMART" id="SM00450">
    <property type="entry name" value="RHOD"/>
    <property type="match status" value="2"/>
</dbReference>
<keyword evidence="1" id="KW-0808">Transferase</keyword>
<organism evidence="4 5">
    <name type="scientific">Calidifontibacillus erzurumensis</name>
    <dbReference type="NCBI Taxonomy" id="2741433"/>
    <lineage>
        <taxon>Bacteria</taxon>
        <taxon>Bacillati</taxon>
        <taxon>Bacillota</taxon>
        <taxon>Bacilli</taxon>
        <taxon>Bacillales</taxon>
        <taxon>Bacillaceae</taxon>
        <taxon>Calidifontibacillus/Schinkia group</taxon>
        <taxon>Calidifontibacillus</taxon>
    </lineage>
</organism>
<evidence type="ECO:0000259" key="3">
    <source>
        <dbReference type="PROSITE" id="PS50206"/>
    </source>
</evidence>
<dbReference type="PROSITE" id="PS50206">
    <property type="entry name" value="RHODANESE_3"/>
    <property type="match status" value="2"/>
</dbReference>
<dbReference type="PANTHER" id="PTHR11364">
    <property type="entry name" value="THIOSULFATE SULFERTANSFERASE"/>
    <property type="match status" value="1"/>
</dbReference>
<dbReference type="SUPFAM" id="SSF52821">
    <property type="entry name" value="Rhodanese/Cell cycle control phosphatase"/>
    <property type="match status" value="2"/>
</dbReference>
<dbReference type="PANTHER" id="PTHR11364:SF27">
    <property type="entry name" value="SULFURTRANSFERASE"/>
    <property type="match status" value="1"/>
</dbReference>
<protein>
    <submittedName>
        <fullName evidence="4">Sulfurtransferase</fullName>
    </submittedName>
</protein>
<dbReference type="CDD" id="cd01448">
    <property type="entry name" value="TST_Repeat_1"/>
    <property type="match status" value="1"/>
</dbReference>
<dbReference type="InterPro" id="IPR001763">
    <property type="entry name" value="Rhodanese-like_dom"/>
</dbReference>
<dbReference type="AlphaFoldDB" id="A0A8J8GFR1"/>
<evidence type="ECO:0000313" key="5">
    <source>
        <dbReference type="Proteomes" id="UP000625804"/>
    </source>
</evidence>
<name>A0A8J8GFR1_9BACI</name>
<dbReference type="InterPro" id="IPR045078">
    <property type="entry name" value="TST/MPST-like"/>
</dbReference>
<keyword evidence="5" id="KW-1185">Reference proteome</keyword>
<dbReference type="RefSeq" id="WP_173731855.1">
    <property type="nucleotide sequence ID" value="NZ_JABTTE010000019.1"/>
</dbReference>
<dbReference type="CDD" id="cd01449">
    <property type="entry name" value="TST_Repeat_2"/>
    <property type="match status" value="1"/>
</dbReference>
<dbReference type="InterPro" id="IPR036873">
    <property type="entry name" value="Rhodanese-like_dom_sf"/>
</dbReference>
<sequence>MKNIVTVDWLHERLEDPSVCVIDCRFELGNPGKGLSLYIKDHINGAFYFDLEKDMSKPREKHGGRHPLPVLERFIDKLSAAGIDAHTKVVAYDDQGGMMAARFWWLLKYLGHENVYVLDGGYSKWVEKGYPISEEIPSPSRKQFQVNIRPELLCNVDEVKNIIATKSGYLFDSRAEERYTGQKETIDHKAGHIPGAFNYFWKDCINEKNEWKSIDQLRERFQAFKQDDQIIVYCGSGVSACPNIIALDELGYNNVKLYLGSWSDWISYEDNPIAVGPQHSEIK</sequence>
<keyword evidence="2" id="KW-0677">Repeat</keyword>
<feature type="domain" description="Rhodanese" evidence="3">
    <location>
        <begin position="164"/>
        <end position="274"/>
    </location>
</feature>
<dbReference type="GO" id="GO:0004792">
    <property type="term" value="F:thiosulfate-cyanide sulfurtransferase activity"/>
    <property type="evidence" value="ECO:0007669"/>
    <property type="project" value="TreeGrafter"/>
</dbReference>
<dbReference type="FunFam" id="3.40.250.10:FF:000035">
    <property type="entry name" value="Thiosulfate sulfurtransferase"/>
    <property type="match status" value="1"/>
</dbReference>
<feature type="domain" description="Rhodanese" evidence="3">
    <location>
        <begin position="15"/>
        <end position="134"/>
    </location>
</feature>
<evidence type="ECO:0000256" key="2">
    <source>
        <dbReference type="ARBA" id="ARBA00022737"/>
    </source>
</evidence>
<evidence type="ECO:0000313" key="4">
    <source>
        <dbReference type="EMBL" id="NSL52649.1"/>
    </source>
</evidence>
<gene>
    <name evidence="4" type="ORF">HR057_12880</name>
</gene>
<comment type="caution">
    <text evidence="4">The sequence shown here is derived from an EMBL/GenBank/DDBJ whole genome shotgun (WGS) entry which is preliminary data.</text>
</comment>
<dbReference type="Pfam" id="PF00581">
    <property type="entry name" value="Rhodanese"/>
    <property type="match status" value="2"/>
</dbReference>
<proteinExistence type="predicted"/>
<dbReference type="Gene3D" id="3.40.250.10">
    <property type="entry name" value="Rhodanese-like domain"/>
    <property type="match status" value="2"/>
</dbReference>
<dbReference type="Proteomes" id="UP000625804">
    <property type="component" value="Unassembled WGS sequence"/>
</dbReference>
<dbReference type="EMBL" id="JABTTE010000019">
    <property type="protein sequence ID" value="NSL52649.1"/>
    <property type="molecule type" value="Genomic_DNA"/>
</dbReference>
<evidence type="ECO:0000256" key="1">
    <source>
        <dbReference type="ARBA" id="ARBA00022679"/>
    </source>
</evidence>
<reference evidence="4" key="1">
    <citation type="submission" date="2020-06" db="EMBL/GenBank/DDBJ databases">
        <title>A novel thermopfilic bacterium from Erzurum, Turkey.</title>
        <authorList>
            <person name="Adiguzel A."/>
            <person name="Ay H."/>
            <person name="Baltaci M.O."/>
        </authorList>
    </citation>
    <scope>NUCLEOTIDE SEQUENCE</scope>
    <source>
        <strain evidence="4">P2</strain>
    </source>
</reference>
<accession>A0A8J8GFR1</accession>